<name>A0AAV7ZKJ3_9EUKA</name>
<evidence type="ECO:0000313" key="4">
    <source>
        <dbReference type="EMBL" id="KAJ3442514.1"/>
    </source>
</evidence>
<evidence type="ECO:0000256" key="2">
    <source>
        <dbReference type="ARBA" id="ARBA00022737"/>
    </source>
</evidence>
<dbReference type="PANTHER" id="PTHR11227">
    <property type="entry name" value="WD-REPEAT PROTEIN INTERACTING WITH PHOSPHOINOSIDES WIPI -RELATED"/>
    <property type="match status" value="1"/>
</dbReference>
<reference evidence="4" key="1">
    <citation type="submission" date="2022-08" db="EMBL/GenBank/DDBJ databases">
        <title>Novel sulphate-reducing endosymbionts in the free-living metamonad Anaeramoeba.</title>
        <authorList>
            <person name="Jerlstrom-Hultqvist J."/>
            <person name="Cepicka I."/>
            <person name="Gallot-Lavallee L."/>
            <person name="Salas-Leiva D."/>
            <person name="Curtis B.A."/>
            <person name="Zahonova K."/>
            <person name="Pipaliya S."/>
            <person name="Dacks J."/>
            <person name="Roger A.J."/>
        </authorList>
    </citation>
    <scope>NUCLEOTIDE SEQUENCE</scope>
    <source>
        <strain evidence="4">Busselton2</strain>
    </source>
</reference>
<evidence type="ECO:0000256" key="3">
    <source>
        <dbReference type="ARBA" id="ARBA00025740"/>
    </source>
</evidence>
<evidence type="ECO:0000313" key="5">
    <source>
        <dbReference type="Proteomes" id="UP001146793"/>
    </source>
</evidence>
<organism evidence="4 5">
    <name type="scientific">Anaeramoeba flamelloides</name>
    <dbReference type="NCBI Taxonomy" id="1746091"/>
    <lineage>
        <taxon>Eukaryota</taxon>
        <taxon>Metamonada</taxon>
        <taxon>Anaeramoebidae</taxon>
        <taxon>Anaeramoeba</taxon>
    </lineage>
</organism>
<dbReference type="Proteomes" id="UP001146793">
    <property type="component" value="Unassembled WGS sequence"/>
</dbReference>
<dbReference type="AlphaFoldDB" id="A0AAV7ZKJ3"/>
<dbReference type="InterPro" id="IPR048720">
    <property type="entry name" value="PROPPIN"/>
</dbReference>
<dbReference type="Pfam" id="PF21032">
    <property type="entry name" value="PROPPIN"/>
    <property type="match status" value="1"/>
</dbReference>
<dbReference type="InterPro" id="IPR001680">
    <property type="entry name" value="WD40_rpt"/>
</dbReference>
<accession>A0AAV7ZKJ3</accession>
<protein>
    <submittedName>
        <fullName evidence="4">Wd-repeat protein interacting with phosphoinosides wipi -related</fullName>
    </submittedName>
</protein>
<dbReference type="Gene3D" id="2.130.10.10">
    <property type="entry name" value="YVTN repeat-like/Quinoprotein amine dehydrogenase"/>
    <property type="match status" value="1"/>
</dbReference>
<comment type="caution">
    <text evidence="4">The sequence shown here is derived from an EMBL/GenBank/DDBJ whole genome shotgun (WGS) entry which is preliminary data.</text>
</comment>
<gene>
    <name evidence="4" type="ORF">M0812_12251</name>
</gene>
<dbReference type="InterPro" id="IPR015943">
    <property type="entry name" value="WD40/YVTN_repeat-like_dom_sf"/>
</dbReference>
<evidence type="ECO:0000256" key="1">
    <source>
        <dbReference type="ARBA" id="ARBA00022574"/>
    </source>
</evidence>
<dbReference type="EMBL" id="JANTQA010000026">
    <property type="protein sequence ID" value="KAJ3442514.1"/>
    <property type="molecule type" value="Genomic_DNA"/>
</dbReference>
<keyword evidence="2" id="KW-0677">Repeat</keyword>
<sequence>MEKQNKKTKTQLNCLSFNRNKTCFTCGLSSGFKIFNTNPFQKRFKRKFEDFGIIRLELLGSSNVMAFVRSTTPNKLTIWDDYQSQGIAELSFETEITEMKIFMDKIIVCCSDHVIVYRLTDLESVDRINTFPNQKGLISVTENDQEQLKVLAVSGPKRGEIVIKSFSQNSYTNVFKAFDQQLGQIQLNSDGAMVAISSIDGTLIKVFDCKTQNCLLQLRRGKKKANIYSMAFNEEDTLLAVTSNRGSIHFFNIPSDVREETQKKKEKRGICYGKYGMKKERSIMKSKLTNTHPNISTFIGDELIIIVLDGWYFKFLVNKKRGTVIQKEGKLFLKF</sequence>
<proteinExistence type="inferred from homology"/>
<comment type="similarity">
    <text evidence="3">Belongs to the WD repeat PROPPIN family.</text>
</comment>
<dbReference type="InterPro" id="IPR036322">
    <property type="entry name" value="WD40_repeat_dom_sf"/>
</dbReference>
<keyword evidence="1" id="KW-0853">WD repeat</keyword>
<dbReference type="SUPFAM" id="SSF50978">
    <property type="entry name" value="WD40 repeat-like"/>
    <property type="match status" value="1"/>
</dbReference>
<dbReference type="GO" id="GO:0005737">
    <property type="term" value="C:cytoplasm"/>
    <property type="evidence" value="ECO:0007669"/>
    <property type="project" value="UniProtKB-ARBA"/>
</dbReference>
<dbReference type="SMART" id="SM00320">
    <property type="entry name" value="WD40"/>
    <property type="match status" value="3"/>
</dbReference>